<comment type="similarity">
    <text evidence="2">Belongs to the binding-protein-dependent transport system permease family. FecCD subfamily.</text>
</comment>
<keyword evidence="3" id="KW-0813">Transport</keyword>
<feature type="transmembrane region" description="Helical" evidence="8">
    <location>
        <begin position="234"/>
        <end position="264"/>
    </location>
</feature>
<name>A0A329R247_9ACTN</name>
<dbReference type="Gene3D" id="1.10.3470.10">
    <property type="entry name" value="ABC transporter involved in vitamin B12 uptake, BtuC"/>
    <property type="match status" value="1"/>
</dbReference>
<dbReference type="FunFam" id="1.10.3470.10:FF:000001">
    <property type="entry name" value="Vitamin B12 ABC transporter permease BtuC"/>
    <property type="match status" value="1"/>
</dbReference>
<keyword evidence="7 8" id="KW-0472">Membrane</keyword>
<evidence type="ECO:0000313" key="9">
    <source>
        <dbReference type="EMBL" id="RAW17552.1"/>
    </source>
</evidence>
<evidence type="ECO:0000256" key="2">
    <source>
        <dbReference type="ARBA" id="ARBA00007935"/>
    </source>
</evidence>
<dbReference type="AlphaFoldDB" id="A0A329R247"/>
<evidence type="ECO:0000256" key="5">
    <source>
        <dbReference type="ARBA" id="ARBA00022692"/>
    </source>
</evidence>
<dbReference type="EMBL" id="QMIG01000003">
    <property type="protein sequence ID" value="RAW17552.1"/>
    <property type="molecule type" value="Genomic_DNA"/>
</dbReference>
<feature type="transmembrane region" description="Helical" evidence="8">
    <location>
        <begin position="276"/>
        <end position="298"/>
    </location>
</feature>
<dbReference type="GO" id="GO:0033214">
    <property type="term" value="P:siderophore-iron import into cell"/>
    <property type="evidence" value="ECO:0007669"/>
    <property type="project" value="TreeGrafter"/>
</dbReference>
<evidence type="ECO:0008006" key="11">
    <source>
        <dbReference type="Google" id="ProtNLM"/>
    </source>
</evidence>
<keyword evidence="10" id="KW-1185">Reference proteome</keyword>
<dbReference type="Pfam" id="PF01032">
    <property type="entry name" value="FecCD"/>
    <property type="match status" value="1"/>
</dbReference>
<feature type="transmembrane region" description="Helical" evidence="8">
    <location>
        <begin position="146"/>
        <end position="167"/>
    </location>
</feature>
<evidence type="ECO:0000313" key="10">
    <source>
        <dbReference type="Proteomes" id="UP000250462"/>
    </source>
</evidence>
<dbReference type="CDD" id="cd06550">
    <property type="entry name" value="TM_ABC_iron-siderophores_like"/>
    <property type="match status" value="1"/>
</dbReference>
<feature type="transmembrane region" description="Helical" evidence="8">
    <location>
        <begin position="188"/>
        <end position="208"/>
    </location>
</feature>
<evidence type="ECO:0000256" key="4">
    <source>
        <dbReference type="ARBA" id="ARBA00022475"/>
    </source>
</evidence>
<evidence type="ECO:0000256" key="3">
    <source>
        <dbReference type="ARBA" id="ARBA00022448"/>
    </source>
</evidence>
<feature type="transmembrane region" description="Helical" evidence="8">
    <location>
        <begin position="304"/>
        <end position="322"/>
    </location>
</feature>
<feature type="transmembrane region" description="Helical" evidence="8">
    <location>
        <begin position="6"/>
        <end position="24"/>
    </location>
</feature>
<comment type="caution">
    <text evidence="9">The sequence shown here is derived from an EMBL/GenBank/DDBJ whole genome shotgun (WGS) entry which is preliminary data.</text>
</comment>
<sequence>MRSTGVPWTVAAVSLLLASLLVSLRYGSVSLDWATVIRSFTELSGTDEQIVRELRVPRTLIGLGVGASLAVAGALMQAVTRNPLADPGILGVNAGASLAIIVAIFVLGISAPTSYVWFGLAGAAVSATAVYALGSGGRGGMTPTKVTLAGAVLAALLSSFTSAIMLLDERSLDQFRFWMVGSIAGRDMAVAAAVAPFMVTGLVLALAMSRSVNVLVLGAEVARSLGQNVTRVRLAVAGAVVLLAGSAVAAAGPIAFMGLAVPHIVRLIVGPDYRKILLYSLLGGPVILLAADVVGRLVIRPAELQVGIATAIVGAPLFIVLARRRQLGRV</sequence>
<dbReference type="PANTHER" id="PTHR30472">
    <property type="entry name" value="FERRIC ENTEROBACTIN TRANSPORT SYSTEM PERMEASE PROTEIN"/>
    <property type="match status" value="1"/>
</dbReference>
<dbReference type="InterPro" id="IPR037294">
    <property type="entry name" value="ABC_BtuC-like"/>
</dbReference>
<feature type="transmembrane region" description="Helical" evidence="8">
    <location>
        <begin position="59"/>
        <end position="76"/>
    </location>
</feature>
<feature type="transmembrane region" description="Helical" evidence="8">
    <location>
        <begin position="88"/>
        <end position="108"/>
    </location>
</feature>
<organism evidence="9 10">
    <name type="scientific">Phytoactinopolyspora halophila</name>
    <dbReference type="NCBI Taxonomy" id="1981511"/>
    <lineage>
        <taxon>Bacteria</taxon>
        <taxon>Bacillati</taxon>
        <taxon>Actinomycetota</taxon>
        <taxon>Actinomycetes</taxon>
        <taxon>Jiangellales</taxon>
        <taxon>Jiangellaceae</taxon>
        <taxon>Phytoactinopolyspora</taxon>
    </lineage>
</organism>
<dbReference type="SUPFAM" id="SSF81345">
    <property type="entry name" value="ABC transporter involved in vitamin B12 uptake, BtuC"/>
    <property type="match status" value="1"/>
</dbReference>
<evidence type="ECO:0000256" key="6">
    <source>
        <dbReference type="ARBA" id="ARBA00022989"/>
    </source>
</evidence>
<dbReference type="GO" id="GO:0022857">
    <property type="term" value="F:transmembrane transporter activity"/>
    <property type="evidence" value="ECO:0007669"/>
    <property type="project" value="InterPro"/>
</dbReference>
<protein>
    <recommendedName>
        <fullName evidence="11">Iron ABC transporter permease</fullName>
    </recommendedName>
</protein>
<dbReference type="OrthoDB" id="9782305at2"/>
<evidence type="ECO:0000256" key="7">
    <source>
        <dbReference type="ARBA" id="ARBA00023136"/>
    </source>
</evidence>
<keyword evidence="5 8" id="KW-0812">Transmembrane</keyword>
<gene>
    <name evidence="9" type="ORF">DPM12_06050</name>
</gene>
<evidence type="ECO:0000256" key="1">
    <source>
        <dbReference type="ARBA" id="ARBA00004651"/>
    </source>
</evidence>
<evidence type="ECO:0000256" key="8">
    <source>
        <dbReference type="SAM" id="Phobius"/>
    </source>
</evidence>
<proteinExistence type="inferred from homology"/>
<reference evidence="9 10" key="1">
    <citation type="submission" date="2018-06" db="EMBL/GenBank/DDBJ databases">
        <title>Phytoactinopolyspora halophila sp. nov., a novel halophilic actinomycete isolated from a saline soil in China.</title>
        <authorList>
            <person name="Tang S.-K."/>
        </authorList>
    </citation>
    <scope>NUCLEOTIDE SEQUENCE [LARGE SCALE GENOMIC DNA]</scope>
    <source>
        <strain evidence="9 10">YIM 96934</strain>
    </source>
</reference>
<dbReference type="GO" id="GO:0005886">
    <property type="term" value="C:plasma membrane"/>
    <property type="evidence" value="ECO:0007669"/>
    <property type="project" value="UniProtKB-SubCell"/>
</dbReference>
<dbReference type="RefSeq" id="WP_112257370.1">
    <property type="nucleotide sequence ID" value="NZ_QMIG01000003.1"/>
</dbReference>
<dbReference type="PANTHER" id="PTHR30472:SF1">
    <property type="entry name" value="FE(3+) DICITRATE TRANSPORT SYSTEM PERMEASE PROTEIN FECC-RELATED"/>
    <property type="match status" value="1"/>
</dbReference>
<accession>A0A329R247</accession>
<feature type="transmembrane region" description="Helical" evidence="8">
    <location>
        <begin position="115"/>
        <end position="134"/>
    </location>
</feature>
<dbReference type="InterPro" id="IPR000522">
    <property type="entry name" value="ABC_transptr_permease_BtuC"/>
</dbReference>
<comment type="subcellular location">
    <subcellularLocation>
        <location evidence="1">Cell membrane</location>
        <topology evidence="1">Multi-pass membrane protein</topology>
    </subcellularLocation>
</comment>
<keyword evidence="4" id="KW-1003">Cell membrane</keyword>
<dbReference type="Proteomes" id="UP000250462">
    <property type="component" value="Unassembled WGS sequence"/>
</dbReference>
<keyword evidence="6 8" id="KW-1133">Transmembrane helix</keyword>